<reference evidence="1 2" key="1">
    <citation type="submission" date="2020-04" db="EMBL/GenBank/DDBJ databases">
        <title>Chitinophaga sp. G-6-1-13 sp. nov., isolated from soil.</title>
        <authorList>
            <person name="Dahal R.H."/>
            <person name="Chaudhary D.K."/>
        </authorList>
    </citation>
    <scope>NUCLEOTIDE SEQUENCE [LARGE SCALE GENOMIC DNA]</scope>
    <source>
        <strain evidence="1 2">G-6-1-13</strain>
    </source>
</reference>
<dbReference type="Pfam" id="PF10946">
    <property type="entry name" value="DUF2625"/>
    <property type="match status" value="1"/>
</dbReference>
<keyword evidence="2" id="KW-1185">Reference proteome</keyword>
<proteinExistence type="predicted"/>
<dbReference type="InterPro" id="IPR021239">
    <property type="entry name" value="DUF2625"/>
</dbReference>
<protein>
    <submittedName>
        <fullName evidence="1">DUF2625 domain-containing protein</fullName>
    </submittedName>
</protein>
<dbReference type="Proteomes" id="UP000583266">
    <property type="component" value="Unassembled WGS sequence"/>
</dbReference>
<comment type="caution">
    <text evidence="1">The sequence shown here is derived from an EMBL/GenBank/DDBJ whole genome shotgun (WGS) entry which is preliminary data.</text>
</comment>
<sequence>MNDHRLNHPLQLLGVACLFATNVAAQAPKRPLEELINTKEPGWEHVTSWIDSATNKVEVLPVTENKARETLYEAQVTTRSPMGAIIFNSGGILVDHGWIRILGSGHTKLNRTLQTWNAGKTLFPEGNTGFILVADDAAGGFFAINGGGLGKDMGKTYYFDPSALAWEPLDLTYTEFLLFCFEGDLAEFYHNLRWKDWQQEVSTLDGNEVFSFYPMLWTKEGKDINTVHRGKVPVEEHYSFVVQTMHQLNGEK</sequence>
<dbReference type="EMBL" id="JABBGC010000002">
    <property type="protein sequence ID" value="NML38947.1"/>
    <property type="molecule type" value="Genomic_DNA"/>
</dbReference>
<evidence type="ECO:0000313" key="2">
    <source>
        <dbReference type="Proteomes" id="UP000583266"/>
    </source>
</evidence>
<organism evidence="1 2">
    <name type="scientific">Chitinophaga fulva</name>
    <dbReference type="NCBI Taxonomy" id="2728842"/>
    <lineage>
        <taxon>Bacteria</taxon>
        <taxon>Pseudomonadati</taxon>
        <taxon>Bacteroidota</taxon>
        <taxon>Chitinophagia</taxon>
        <taxon>Chitinophagales</taxon>
        <taxon>Chitinophagaceae</taxon>
        <taxon>Chitinophaga</taxon>
    </lineage>
</organism>
<accession>A0A848GLX8</accession>
<name>A0A848GLX8_9BACT</name>
<gene>
    <name evidence="1" type="ORF">HHL17_17205</name>
</gene>
<evidence type="ECO:0000313" key="1">
    <source>
        <dbReference type="EMBL" id="NML38947.1"/>
    </source>
</evidence>
<dbReference type="AlphaFoldDB" id="A0A848GLX8"/>
<dbReference type="PROSITE" id="PS51257">
    <property type="entry name" value="PROKAR_LIPOPROTEIN"/>
    <property type="match status" value="1"/>
</dbReference>
<dbReference type="NCBIfam" id="NF008498">
    <property type="entry name" value="PRK11408.1-5"/>
    <property type="match status" value="1"/>
</dbReference>